<dbReference type="SUPFAM" id="SSF57184">
    <property type="entry name" value="Growth factor receptor domain"/>
    <property type="match status" value="2"/>
</dbReference>
<feature type="chain" id="PRO_5018524292" evidence="16">
    <location>
        <begin position="24"/>
        <end position="1182"/>
    </location>
</feature>
<evidence type="ECO:0000256" key="4">
    <source>
        <dbReference type="ARBA" id="ARBA00022536"/>
    </source>
</evidence>
<protein>
    <submittedName>
        <fullName evidence="21">Nidogen 1</fullName>
    </submittedName>
</protein>
<reference evidence="21" key="1">
    <citation type="submission" date="2025-08" db="UniProtKB">
        <authorList>
            <consortium name="Ensembl"/>
        </authorList>
    </citation>
    <scope>IDENTIFICATION</scope>
</reference>
<evidence type="ECO:0000256" key="8">
    <source>
        <dbReference type="ARBA" id="ARBA00022869"/>
    </source>
</evidence>
<comment type="subcellular location">
    <subcellularLocation>
        <location evidence="1">Secreted</location>
        <location evidence="1">Extracellular space</location>
        <location evidence="1">Extracellular matrix</location>
        <location evidence="1">Basement membrane</location>
    </subcellularLocation>
</comment>
<evidence type="ECO:0000256" key="5">
    <source>
        <dbReference type="ARBA" id="ARBA00022729"/>
    </source>
</evidence>
<keyword evidence="9" id="KW-0130">Cell adhesion</keyword>
<feature type="domain" description="EGF-like" evidence="17">
    <location>
        <begin position="693"/>
        <end position="736"/>
    </location>
</feature>
<dbReference type="InterPro" id="IPR000033">
    <property type="entry name" value="LDLR_classB_rpt"/>
</dbReference>
<dbReference type="Proteomes" id="UP000265000">
    <property type="component" value="Unplaced"/>
</dbReference>
<keyword evidence="4 12" id="KW-0245">EGF-like domain</keyword>
<evidence type="ECO:0000256" key="10">
    <source>
        <dbReference type="ARBA" id="ARBA00023157"/>
    </source>
</evidence>
<evidence type="ECO:0000259" key="20">
    <source>
        <dbReference type="PROSITE" id="PS51220"/>
    </source>
</evidence>
<evidence type="ECO:0000256" key="9">
    <source>
        <dbReference type="ARBA" id="ARBA00022889"/>
    </source>
</evidence>
<keyword evidence="3" id="KW-0272">Extracellular matrix</keyword>
<dbReference type="Gene3D" id="2.10.25.10">
    <property type="entry name" value="Laminin"/>
    <property type="match status" value="5"/>
</dbReference>
<dbReference type="PROSITE" id="PS51220">
    <property type="entry name" value="NIDO"/>
    <property type="match status" value="1"/>
</dbReference>
<dbReference type="OrthoDB" id="9990982at2759"/>
<dbReference type="Pfam" id="PF00086">
    <property type="entry name" value="Thyroglobulin_1"/>
    <property type="match status" value="1"/>
</dbReference>
<feature type="signal peptide" evidence="16">
    <location>
        <begin position="1"/>
        <end position="23"/>
    </location>
</feature>
<keyword evidence="5 16" id="KW-0732">Signal</keyword>
<dbReference type="Pfam" id="PF12662">
    <property type="entry name" value="cEGF"/>
    <property type="match status" value="1"/>
</dbReference>
<keyword evidence="8" id="KW-0084">Basement membrane</keyword>
<keyword evidence="22" id="KW-1185">Reference proteome</keyword>
<dbReference type="PROSITE" id="PS51120">
    <property type="entry name" value="LDLRB"/>
    <property type="match status" value="3"/>
</dbReference>
<dbReference type="GO" id="GO:0005509">
    <property type="term" value="F:calcium ion binding"/>
    <property type="evidence" value="ECO:0007669"/>
    <property type="project" value="InterPro"/>
</dbReference>
<comment type="caution">
    <text evidence="12">Lacks conserved residue(s) required for the propagation of feature annotation.</text>
</comment>
<evidence type="ECO:0000259" key="18">
    <source>
        <dbReference type="PROSITE" id="PS50993"/>
    </source>
</evidence>
<dbReference type="InterPro" id="IPR000152">
    <property type="entry name" value="EGF-type_Asp/Asn_hydroxyl_site"/>
</dbReference>
<evidence type="ECO:0000256" key="1">
    <source>
        <dbReference type="ARBA" id="ARBA00004302"/>
    </source>
</evidence>
<evidence type="ECO:0000256" key="15">
    <source>
        <dbReference type="SAM" id="MobiDB-lite"/>
    </source>
</evidence>
<dbReference type="InterPro" id="IPR000742">
    <property type="entry name" value="EGF"/>
</dbReference>
<dbReference type="InterPro" id="IPR000716">
    <property type="entry name" value="Thyroglobulin_1"/>
</dbReference>
<feature type="region of interest" description="Disordered" evidence="15">
    <location>
        <begin position="270"/>
        <end position="297"/>
    </location>
</feature>
<evidence type="ECO:0000256" key="11">
    <source>
        <dbReference type="ARBA" id="ARBA00023180"/>
    </source>
</evidence>
<dbReference type="CTD" id="562690"/>
<dbReference type="SMART" id="SM00179">
    <property type="entry name" value="EGF_CA"/>
    <property type="match status" value="3"/>
</dbReference>
<dbReference type="InterPro" id="IPR050778">
    <property type="entry name" value="Cueball_EGF_LRP_Nidogen"/>
</dbReference>
<dbReference type="PROSITE" id="PS00484">
    <property type="entry name" value="THYROGLOBULIN_1_1"/>
    <property type="match status" value="1"/>
</dbReference>
<evidence type="ECO:0000256" key="14">
    <source>
        <dbReference type="PROSITE-ProRule" id="PRU00500"/>
    </source>
</evidence>
<feature type="repeat" description="LDL-receptor class B" evidence="13">
    <location>
        <begin position="967"/>
        <end position="1009"/>
    </location>
</feature>
<keyword evidence="2" id="KW-0964">Secreted</keyword>
<dbReference type="GeneID" id="105920187"/>
<feature type="domain" description="EGF-like" evidence="17">
    <location>
        <begin position="604"/>
        <end position="645"/>
    </location>
</feature>
<dbReference type="InterPro" id="IPR018097">
    <property type="entry name" value="EGF_Ca-bd_CS"/>
</dbReference>
<dbReference type="InterPro" id="IPR001881">
    <property type="entry name" value="EGF-like_Ca-bd_dom"/>
</dbReference>
<dbReference type="InterPro" id="IPR026823">
    <property type="entry name" value="cEGF"/>
</dbReference>
<dbReference type="AlphaFoldDB" id="A0A3Q2P057"/>
<dbReference type="Gene3D" id="2.120.10.30">
    <property type="entry name" value="TolB, C-terminal domain"/>
    <property type="match status" value="1"/>
</dbReference>
<feature type="domain" description="Nidogen G2 beta-barrel" evidence="18">
    <location>
        <begin position="372"/>
        <end position="605"/>
    </location>
</feature>
<keyword evidence="11" id="KW-0325">Glycoprotein</keyword>
<dbReference type="CDD" id="cd00191">
    <property type="entry name" value="TY"/>
    <property type="match status" value="1"/>
</dbReference>
<dbReference type="Gene3D" id="4.10.800.10">
    <property type="entry name" value="Thyroglobulin type-1"/>
    <property type="match status" value="1"/>
</dbReference>
<dbReference type="InterPro" id="IPR036857">
    <property type="entry name" value="Thyroglobulin_1_sf"/>
</dbReference>
<dbReference type="Pfam" id="PF00058">
    <property type="entry name" value="Ldl_recept_b"/>
    <property type="match status" value="3"/>
</dbReference>
<evidence type="ECO:0000256" key="16">
    <source>
        <dbReference type="SAM" id="SignalP"/>
    </source>
</evidence>
<name>A0A3Q2P057_FUNHE</name>
<sequence>MAWLKPGWLLWASFVGFMASVRSIRRDELFPFGPGAGDQLLDSGDDQTYLLSLNKSLFFYDAAFDSIFINTNGFVATAQPESESIYLGKMPPRFGMIAALQGDLDTGDGVGRVFFRQDAGPDVLRRAAEHINRAFPEDDEVNPTAAVVITWLDIAAKTGADGIEKKRNTFQLVLASLETATYAILLYARDGVQFSSTPVGGSNAVLHAGFSKGLVRGFLFASQGQYYRTTTDDEASVRALAEETNSGLRGVWVYEIGTYPLFSNVAPGEVTDLPPEAPLPESGGQQKYSPSDPHAGQIEVFPPQYQPQNPEIVVIDDAEINVDVFSYNLGTCTNNRNKCSQFADCRDYSSGYCCHCRLGYYGNGLQCVAEGKPQRMNGKVNGRVFVGSSQSPVEFSSKDLHSYVVVNDGRSYVAISDIPAALGPSLMPLSAISGVIGWAFALEQPGFKNGFSIIGGEFIRQAEVTFLPGNEKLTIRQEFKGTDEQDHLVVSTTMNGQVPEVPLDAKVQIEPYTEIYQYSNNMITSSSTQNYKVIFPSGATEDGRYQWRQTISFQGCQHADSLRDMKPTQLLSVDQLFALYDAPNQLLRLAMSNKIGDVNGGEPEENPCFTGRHGCDTNAVCRPGQGNDFTCQCASGFNGDGRTCYDIDECRENPRICGPNSVCNNQPGTFRCECEDGYQFGSDGRTCIEVDRPVNHCEEGTHDCDIAERAQCNYNGGSSYICSCLPGFVGDGRTCRDVDECQQSRCHQDAVCTNTQGSFVCRCRPGYSGDGYYCSPGRTRTQCESERDRLLGQTGFSIPRGPRPPVGQYIPECDENGDYVPVQCHGSTGQCWCVDRYGQEVPGTRTDPGSRPYCIPNGNVVPTIGPRPRPDVVLPPGTHLLFAQSGRIDHIPMVDYDMKKEDAKAVLHLPGRVVIGVAYDCTEKMIYWTEITSPSISKASIEGGEPTAVITADLGSPEGLAIDHMGRTMFWTDSMKDRIEVASLDGTQRRVLVDTDLVNPRAIVADPINGNLYWADWNREAPKIETSYMDGSSRRVLVQSDLGLPNALTYDPQTSLLCWADAGTHKMECMNPSRGHRNTVLEGLRYPFGITTFGRNIYYTDWKRNAVVQVDQFAEKESDEFQPQKRANIYGITTAYAQCLPGQNYCSVNNGGCTHLCLATPRGRSCRCPDNGASVGCVDREY</sequence>
<evidence type="ECO:0000256" key="7">
    <source>
        <dbReference type="ARBA" id="ARBA00022837"/>
    </source>
</evidence>
<evidence type="ECO:0000313" key="22">
    <source>
        <dbReference type="Proteomes" id="UP000265000"/>
    </source>
</evidence>
<reference evidence="21" key="2">
    <citation type="submission" date="2025-09" db="UniProtKB">
        <authorList>
            <consortium name="Ensembl"/>
        </authorList>
    </citation>
    <scope>IDENTIFICATION</scope>
</reference>
<dbReference type="FunFam" id="2.120.10.30:FF:000241">
    <property type="entry name" value="Low-density lipoprotein receptor-related protein 6"/>
    <property type="match status" value="1"/>
</dbReference>
<proteinExistence type="predicted"/>
<dbReference type="SUPFAM" id="SSF63825">
    <property type="entry name" value="YWTD domain"/>
    <property type="match status" value="1"/>
</dbReference>
<dbReference type="Pfam" id="PF12947">
    <property type="entry name" value="EGF_3"/>
    <property type="match status" value="2"/>
</dbReference>
<feature type="domain" description="EGF-like" evidence="17">
    <location>
        <begin position="737"/>
        <end position="775"/>
    </location>
</feature>
<evidence type="ECO:0000259" key="17">
    <source>
        <dbReference type="PROSITE" id="PS50026"/>
    </source>
</evidence>
<keyword evidence="7" id="KW-0106">Calcium</keyword>
<dbReference type="PANTHER" id="PTHR46513:SF6">
    <property type="entry name" value="NIDOGEN-1"/>
    <property type="match status" value="1"/>
</dbReference>
<dbReference type="CDD" id="cd00054">
    <property type="entry name" value="EGF_CA"/>
    <property type="match status" value="2"/>
</dbReference>
<dbReference type="SMART" id="SM00135">
    <property type="entry name" value="LY"/>
    <property type="match status" value="5"/>
</dbReference>
<dbReference type="PANTHER" id="PTHR46513">
    <property type="entry name" value="VITELLOGENIN RECEPTOR-LIKE PROTEIN-RELATED-RELATED"/>
    <property type="match status" value="1"/>
</dbReference>
<dbReference type="STRING" id="8078.ENSFHEP00000004940"/>
<dbReference type="Gene3D" id="2.40.155.10">
    <property type="entry name" value="Green fluorescent protein"/>
    <property type="match status" value="1"/>
</dbReference>
<dbReference type="InterPro" id="IPR003886">
    <property type="entry name" value="NIDO_dom"/>
</dbReference>
<evidence type="ECO:0000256" key="6">
    <source>
        <dbReference type="ARBA" id="ARBA00022737"/>
    </source>
</evidence>
<dbReference type="PROSITE" id="PS50026">
    <property type="entry name" value="EGF_3"/>
    <property type="match status" value="4"/>
</dbReference>
<dbReference type="InterPro" id="IPR024731">
    <property type="entry name" value="NELL2-like_EGF"/>
</dbReference>
<evidence type="ECO:0000256" key="12">
    <source>
        <dbReference type="PROSITE-ProRule" id="PRU00076"/>
    </source>
</evidence>
<organism evidence="21 22">
    <name type="scientific">Fundulus heteroclitus</name>
    <name type="common">Killifish</name>
    <name type="synonym">Mummichog</name>
    <dbReference type="NCBI Taxonomy" id="8078"/>
    <lineage>
        <taxon>Eukaryota</taxon>
        <taxon>Metazoa</taxon>
        <taxon>Chordata</taxon>
        <taxon>Craniata</taxon>
        <taxon>Vertebrata</taxon>
        <taxon>Euteleostomi</taxon>
        <taxon>Actinopterygii</taxon>
        <taxon>Neopterygii</taxon>
        <taxon>Teleostei</taxon>
        <taxon>Neoteleostei</taxon>
        <taxon>Acanthomorphata</taxon>
        <taxon>Ovalentaria</taxon>
        <taxon>Atherinomorphae</taxon>
        <taxon>Cyprinodontiformes</taxon>
        <taxon>Fundulidae</taxon>
        <taxon>Fundulus</taxon>
    </lineage>
</organism>
<dbReference type="InterPro" id="IPR009030">
    <property type="entry name" value="Growth_fac_rcpt_cys_sf"/>
</dbReference>
<dbReference type="GO" id="GO:0007160">
    <property type="term" value="P:cell-matrix adhesion"/>
    <property type="evidence" value="ECO:0007669"/>
    <property type="project" value="InterPro"/>
</dbReference>
<dbReference type="FunFam" id="4.10.800.10:FF:000001">
    <property type="entry name" value="Testican-3 isoform 2"/>
    <property type="match status" value="1"/>
</dbReference>
<evidence type="ECO:0000256" key="13">
    <source>
        <dbReference type="PROSITE-ProRule" id="PRU00461"/>
    </source>
</evidence>
<feature type="disulfide bond" evidence="14">
    <location>
        <begin position="824"/>
        <end position="831"/>
    </location>
</feature>
<dbReference type="Pfam" id="PF07645">
    <property type="entry name" value="EGF_CA"/>
    <property type="match status" value="1"/>
</dbReference>
<dbReference type="SUPFAM" id="SSF57610">
    <property type="entry name" value="Thyroglobulin type-1 domain"/>
    <property type="match status" value="1"/>
</dbReference>
<dbReference type="GO" id="GO:0060070">
    <property type="term" value="P:canonical Wnt signaling pathway"/>
    <property type="evidence" value="ECO:0007669"/>
    <property type="project" value="TreeGrafter"/>
</dbReference>
<dbReference type="GO" id="GO:0005604">
    <property type="term" value="C:basement membrane"/>
    <property type="evidence" value="ECO:0007669"/>
    <property type="project" value="UniProtKB-SubCell"/>
</dbReference>
<dbReference type="SMART" id="SM00181">
    <property type="entry name" value="EGF"/>
    <property type="match status" value="6"/>
</dbReference>
<dbReference type="SMART" id="SM00682">
    <property type="entry name" value="G2F"/>
    <property type="match status" value="1"/>
</dbReference>
<dbReference type="InterPro" id="IPR011042">
    <property type="entry name" value="6-blade_b-propeller_TolB-like"/>
</dbReference>
<dbReference type="PROSITE" id="PS00010">
    <property type="entry name" value="ASX_HYDROXYL"/>
    <property type="match status" value="3"/>
</dbReference>
<evidence type="ECO:0000256" key="2">
    <source>
        <dbReference type="ARBA" id="ARBA00022525"/>
    </source>
</evidence>
<feature type="repeat" description="LDL-receptor class B" evidence="13">
    <location>
        <begin position="924"/>
        <end position="966"/>
    </location>
</feature>
<evidence type="ECO:0000313" key="21">
    <source>
        <dbReference type="Ensembl" id="ENSFHEP00000004940.1"/>
    </source>
</evidence>
<accession>A0A3Q2P057</accession>
<dbReference type="FunFam" id="2.10.25.10:FF:000003">
    <property type="entry name" value="fibrillin-1 isoform X1"/>
    <property type="match status" value="1"/>
</dbReference>
<evidence type="ECO:0000256" key="3">
    <source>
        <dbReference type="ARBA" id="ARBA00022530"/>
    </source>
</evidence>
<dbReference type="Pfam" id="PF07474">
    <property type="entry name" value="G2F"/>
    <property type="match status" value="1"/>
</dbReference>
<dbReference type="SMART" id="SM00539">
    <property type="entry name" value="NIDO"/>
    <property type="match status" value="1"/>
</dbReference>
<feature type="repeat" description="LDL-receptor class B" evidence="13">
    <location>
        <begin position="1010"/>
        <end position="1054"/>
    </location>
</feature>
<dbReference type="GO" id="GO:0005886">
    <property type="term" value="C:plasma membrane"/>
    <property type="evidence" value="ECO:0007669"/>
    <property type="project" value="TreeGrafter"/>
</dbReference>
<dbReference type="PROSITE" id="PS01187">
    <property type="entry name" value="EGF_CA"/>
    <property type="match status" value="1"/>
</dbReference>
<dbReference type="PROSITE" id="PS51162">
    <property type="entry name" value="THYROGLOBULIN_1_2"/>
    <property type="match status" value="1"/>
</dbReference>
<dbReference type="CDD" id="cd00255">
    <property type="entry name" value="nidG2"/>
    <property type="match status" value="1"/>
</dbReference>
<dbReference type="GO" id="GO:0042813">
    <property type="term" value="F:Wnt receptor activity"/>
    <property type="evidence" value="ECO:0007669"/>
    <property type="project" value="TreeGrafter"/>
</dbReference>
<dbReference type="InterPro" id="IPR009017">
    <property type="entry name" value="GFP"/>
</dbReference>
<dbReference type="SUPFAM" id="SSF54511">
    <property type="entry name" value="GFP-like"/>
    <property type="match status" value="1"/>
</dbReference>
<feature type="domain" description="EGF-like" evidence="17">
    <location>
        <begin position="646"/>
        <end position="688"/>
    </location>
</feature>
<keyword evidence="6" id="KW-0677">Repeat</keyword>
<dbReference type="GO" id="GO:0030855">
    <property type="term" value="P:epithelial cell differentiation"/>
    <property type="evidence" value="ECO:0007669"/>
    <property type="project" value="UniProtKB-ARBA"/>
</dbReference>
<evidence type="ECO:0000259" key="19">
    <source>
        <dbReference type="PROSITE" id="PS51162"/>
    </source>
</evidence>
<dbReference type="FunFam" id="2.10.25.10:FF:000038">
    <property type="entry name" value="Fibrillin 2"/>
    <property type="match status" value="1"/>
</dbReference>
<dbReference type="GO" id="GO:0017147">
    <property type="term" value="F:Wnt-protein binding"/>
    <property type="evidence" value="ECO:0007669"/>
    <property type="project" value="TreeGrafter"/>
</dbReference>
<dbReference type="GeneTree" id="ENSGT00940000156318"/>
<dbReference type="Ensembl" id="ENSFHET00000008012.1">
    <property type="protein sequence ID" value="ENSFHEP00000004940.1"/>
    <property type="gene ID" value="ENSFHEG00000000156.1"/>
</dbReference>
<keyword evidence="10 14" id="KW-1015">Disulfide bond</keyword>
<dbReference type="Pfam" id="PF06119">
    <property type="entry name" value="NIDO"/>
    <property type="match status" value="1"/>
</dbReference>
<dbReference type="PROSITE" id="PS01186">
    <property type="entry name" value="EGF_2"/>
    <property type="match status" value="5"/>
</dbReference>
<feature type="domain" description="Thyroglobulin type-1" evidence="19">
    <location>
        <begin position="780"/>
        <end position="854"/>
    </location>
</feature>
<dbReference type="InterPro" id="IPR006605">
    <property type="entry name" value="G2_nidogen/fibulin_G2F"/>
</dbReference>
<dbReference type="InterPro" id="IPR049883">
    <property type="entry name" value="NOTCH1_EGF-like"/>
</dbReference>
<dbReference type="SMART" id="SM00211">
    <property type="entry name" value="TY"/>
    <property type="match status" value="1"/>
</dbReference>
<dbReference type="PROSITE" id="PS50993">
    <property type="entry name" value="NIDOGEN_G2"/>
    <property type="match status" value="1"/>
</dbReference>
<feature type="domain" description="NIDO" evidence="20">
    <location>
        <begin position="99"/>
        <end position="259"/>
    </location>
</feature>